<comment type="caution">
    <text evidence="2">The sequence shown here is derived from an EMBL/GenBank/DDBJ whole genome shotgun (WGS) entry which is preliminary data.</text>
</comment>
<proteinExistence type="predicted"/>
<sequence>MVLLCDSDVIKLFIEVDEFQSQDYTINGFQKGLMTRPSARQLRRLLGRSRIGQKKLPIIINRSASVGRASTSNPRSLKTSNVATITIEGSLRDIGLELGCDNGNTNVTTITDSSNQGCSSNSSASADDTSSRHIEKVILIVWLDDDEGSIHSSEYNGREYGDGFGVGDTEGEGGDVGDTKGEGGGVADIEGDGGGVGEREDEQMEGVGDEVNEIDDVEYDMNYVSDEPLEECDMW</sequence>
<evidence type="ECO:0000256" key="1">
    <source>
        <dbReference type="SAM" id="MobiDB-lite"/>
    </source>
</evidence>
<dbReference type="AlphaFoldDB" id="A0A9Q0L2T9"/>
<dbReference type="Proteomes" id="UP001141806">
    <property type="component" value="Unassembled WGS sequence"/>
</dbReference>
<evidence type="ECO:0000313" key="3">
    <source>
        <dbReference type="Proteomes" id="UP001141806"/>
    </source>
</evidence>
<feature type="compositionally biased region" description="Gly residues" evidence="1">
    <location>
        <begin position="182"/>
        <end position="196"/>
    </location>
</feature>
<feature type="compositionally biased region" description="Acidic residues" evidence="1">
    <location>
        <begin position="199"/>
        <end position="219"/>
    </location>
</feature>
<gene>
    <name evidence="2" type="ORF">NE237_032171</name>
</gene>
<accession>A0A9Q0L2T9</accession>
<keyword evidence="3" id="KW-1185">Reference proteome</keyword>
<name>A0A9Q0L2T9_9MAGN</name>
<organism evidence="2 3">
    <name type="scientific">Protea cynaroides</name>
    <dbReference type="NCBI Taxonomy" id="273540"/>
    <lineage>
        <taxon>Eukaryota</taxon>
        <taxon>Viridiplantae</taxon>
        <taxon>Streptophyta</taxon>
        <taxon>Embryophyta</taxon>
        <taxon>Tracheophyta</taxon>
        <taxon>Spermatophyta</taxon>
        <taxon>Magnoliopsida</taxon>
        <taxon>Proteales</taxon>
        <taxon>Proteaceae</taxon>
        <taxon>Protea</taxon>
    </lineage>
</organism>
<protein>
    <submittedName>
        <fullName evidence="2">Uncharacterized protein</fullName>
    </submittedName>
</protein>
<reference evidence="2" key="1">
    <citation type="journal article" date="2023" name="Plant J.">
        <title>The genome of the king protea, Protea cynaroides.</title>
        <authorList>
            <person name="Chang J."/>
            <person name="Duong T.A."/>
            <person name="Schoeman C."/>
            <person name="Ma X."/>
            <person name="Roodt D."/>
            <person name="Barker N."/>
            <person name="Li Z."/>
            <person name="Van de Peer Y."/>
            <person name="Mizrachi E."/>
        </authorList>
    </citation>
    <scope>NUCLEOTIDE SEQUENCE</scope>
    <source>
        <tissue evidence="2">Young leaves</tissue>
    </source>
</reference>
<evidence type="ECO:0000313" key="2">
    <source>
        <dbReference type="EMBL" id="KAJ4981334.1"/>
    </source>
</evidence>
<feature type="region of interest" description="Disordered" evidence="1">
    <location>
        <begin position="166"/>
        <end position="219"/>
    </location>
</feature>
<dbReference type="EMBL" id="JAMYWD010000001">
    <property type="protein sequence ID" value="KAJ4981334.1"/>
    <property type="molecule type" value="Genomic_DNA"/>
</dbReference>